<evidence type="ECO:0000313" key="2">
    <source>
        <dbReference type="EMBL" id="EKC25612.1"/>
    </source>
</evidence>
<gene>
    <name evidence="2" type="ORF">CGI_10001288</name>
</gene>
<feature type="region of interest" description="Disordered" evidence="1">
    <location>
        <begin position="1"/>
        <end position="26"/>
    </location>
</feature>
<proteinExistence type="predicted"/>
<dbReference type="HOGENOM" id="CLU_655954_0_0_1"/>
<sequence>MTSLDTKNEDIPREHERHGEDPRERNITIDEALSLFSTRLKSVLRDERANFKQELEEQVSDIRREIVIRKSDNKSATNFKYSGCKNQFEFNSQRISELQLADDYLRIGRIEDAREILKQAKNKFSERNTHVKIADKYGWDTLEEYLGDDLVDGPAQSCGMIFFASTIQKLSDSISTLDTVTHIQHRGVTPLGFGLYPNRTQDSTIPNLRCVSTVSTRVTSPPSAPSSFNKEQAECQCQRQPSLIRRQTRKASRQDEQLQDDSDLKAQEAKINLATHRVDDAVKEDHSYCKDKPPNPDLSDLSLGASVDVHQTCQFKPIPDDSWKSARRIVELDVLAKRQFTMKLKIKKSCKEATNEVHEEVTYSKYAELDHDKEQESTKTTEIPQRLTLPREKSYTYVTFDIETTGRGMDCEILQIAAG</sequence>
<dbReference type="InParanoid" id="K1PNL6"/>
<accession>K1PNL6</accession>
<reference evidence="2" key="1">
    <citation type="journal article" date="2012" name="Nature">
        <title>The oyster genome reveals stress adaptation and complexity of shell formation.</title>
        <authorList>
            <person name="Zhang G."/>
            <person name="Fang X."/>
            <person name="Guo X."/>
            <person name="Li L."/>
            <person name="Luo R."/>
            <person name="Xu F."/>
            <person name="Yang P."/>
            <person name="Zhang L."/>
            <person name="Wang X."/>
            <person name="Qi H."/>
            <person name="Xiong Z."/>
            <person name="Que H."/>
            <person name="Xie Y."/>
            <person name="Holland P.W."/>
            <person name="Paps J."/>
            <person name="Zhu Y."/>
            <person name="Wu F."/>
            <person name="Chen Y."/>
            <person name="Wang J."/>
            <person name="Peng C."/>
            <person name="Meng J."/>
            <person name="Yang L."/>
            <person name="Liu J."/>
            <person name="Wen B."/>
            <person name="Zhang N."/>
            <person name="Huang Z."/>
            <person name="Zhu Q."/>
            <person name="Feng Y."/>
            <person name="Mount A."/>
            <person name="Hedgecock D."/>
            <person name="Xu Z."/>
            <person name="Liu Y."/>
            <person name="Domazet-Loso T."/>
            <person name="Du Y."/>
            <person name="Sun X."/>
            <person name="Zhang S."/>
            <person name="Liu B."/>
            <person name="Cheng P."/>
            <person name="Jiang X."/>
            <person name="Li J."/>
            <person name="Fan D."/>
            <person name="Wang W."/>
            <person name="Fu W."/>
            <person name="Wang T."/>
            <person name="Wang B."/>
            <person name="Zhang J."/>
            <person name="Peng Z."/>
            <person name="Li Y."/>
            <person name="Li N."/>
            <person name="Wang J."/>
            <person name="Chen M."/>
            <person name="He Y."/>
            <person name="Tan F."/>
            <person name="Song X."/>
            <person name="Zheng Q."/>
            <person name="Huang R."/>
            <person name="Yang H."/>
            <person name="Du X."/>
            <person name="Chen L."/>
            <person name="Yang M."/>
            <person name="Gaffney P.M."/>
            <person name="Wang S."/>
            <person name="Luo L."/>
            <person name="She Z."/>
            <person name="Ming Y."/>
            <person name="Huang W."/>
            <person name="Zhang S."/>
            <person name="Huang B."/>
            <person name="Zhang Y."/>
            <person name="Qu T."/>
            <person name="Ni P."/>
            <person name="Miao G."/>
            <person name="Wang J."/>
            <person name="Wang Q."/>
            <person name="Steinberg C.E."/>
            <person name="Wang H."/>
            <person name="Li N."/>
            <person name="Qian L."/>
            <person name="Zhang G."/>
            <person name="Li Y."/>
            <person name="Yang H."/>
            <person name="Liu X."/>
            <person name="Wang J."/>
            <person name="Yin Y."/>
            <person name="Wang J."/>
        </authorList>
    </citation>
    <scope>NUCLEOTIDE SEQUENCE [LARGE SCALE GENOMIC DNA]</scope>
    <source>
        <strain evidence="2">05x7-T-G4-1.051#20</strain>
    </source>
</reference>
<protein>
    <submittedName>
        <fullName evidence="2">Uncharacterized protein</fullName>
    </submittedName>
</protein>
<organism evidence="2">
    <name type="scientific">Magallana gigas</name>
    <name type="common">Pacific oyster</name>
    <name type="synonym">Crassostrea gigas</name>
    <dbReference type="NCBI Taxonomy" id="29159"/>
    <lineage>
        <taxon>Eukaryota</taxon>
        <taxon>Metazoa</taxon>
        <taxon>Spiralia</taxon>
        <taxon>Lophotrochozoa</taxon>
        <taxon>Mollusca</taxon>
        <taxon>Bivalvia</taxon>
        <taxon>Autobranchia</taxon>
        <taxon>Pteriomorphia</taxon>
        <taxon>Ostreida</taxon>
        <taxon>Ostreoidea</taxon>
        <taxon>Ostreidae</taxon>
        <taxon>Magallana</taxon>
    </lineage>
</organism>
<feature type="compositionally biased region" description="Basic and acidic residues" evidence="1">
    <location>
        <begin position="252"/>
        <end position="263"/>
    </location>
</feature>
<evidence type="ECO:0000256" key="1">
    <source>
        <dbReference type="SAM" id="MobiDB-lite"/>
    </source>
</evidence>
<dbReference type="EMBL" id="JH817404">
    <property type="protein sequence ID" value="EKC25612.1"/>
    <property type="molecule type" value="Genomic_DNA"/>
</dbReference>
<dbReference type="AlphaFoldDB" id="K1PNL6"/>
<feature type="region of interest" description="Disordered" evidence="1">
    <location>
        <begin position="241"/>
        <end position="263"/>
    </location>
</feature>
<name>K1PNL6_MAGGI</name>